<protein>
    <recommendedName>
        <fullName evidence="7">Zn(2)-C6 fungal-type domain-containing protein</fullName>
    </recommendedName>
</protein>
<dbReference type="AlphaFoldDB" id="A0A0B7K392"/>
<dbReference type="CDD" id="cd00067">
    <property type="entry name" value="GAL4"/>
    <property type="match status" value="1"/>
</dbReference>
<dbReference type="GO" id="GO:0005634">
    <property type="term" value="C:nucleus"/>
    <property type="evidence" value="ECO:0007669"/>
    <property type="project" value="TreeGrafter"/>
</dbReference>
<keyword evidence="3" id="KW-0238">DNA-binding</keyword>
<dbReference type="Gene3D" id="4.10.240.10">
    <property type="entry name" value="Zn(2)-C6 fungal-type DNA-binding domain"/>
    <property type="match status" value="1"/>
</dbReference>
<dbReference type="InterPro" id="IPR036864">
    <property type="entry name" value="Zn2-C6_fun-type_DNA-bd_sf"/>
</dbReference>
<feature type="region of interest" description="Disordered" evidence="6">
    <location>
        <begin position="151"/>
        <end position="171"/>
    </location>
</feature>
<dbReference type="GO" id="GO:0008270">
    <property type="term" value="F:zinc ion binding"/>
    <property type="evidence" value="ECO:0007669"/>
    <property type="project" value="InterPro"/>
</dbReference>
<evidence type="ECO:0000256" key="4">
    <source>
        <dbReference type="ARBA" id="ARBA00023163"/>
    </source>
</evidence>
<evidence type="ECO:0000256" key="2">
    <source>
        <dbReference type="ARBA" id="ARBA00023015"/>
    </source>
</evidence>
<proteinExistence type="predicted"/>
<evidence type="ECO:0000256" key="3">
    <source>
        <dbReference type="ARBA" id="ARBA00023125"/>
    </source>
</evidence>
<reference evidence="8" key="1">
    <citation type="submission" date="2015-01" db="EMBL/GenBank/DDBJ databases">
        <authorList>
            <person name="Durling Mikael"/>
        </authorList>
    </citation>
    <scope>NUCLEOTIDE SEQUENCE</scope>
</reference>
<dbReference type="InterPro" id="IPR007219">
    <property type="entry name" value="XnlR_reg_dom"/>
</dbReference>
<dbReference type="Pfam" id="PF04082">
    <property type="entry name" value="Fungal_trans"/>
    <property type="match status" value="1"/>
</dbReference>
<dbReference type="CDD" id="cd12148">
    <property type="entry name" value="fungal_TF_MHR"/>
    <property type="match status" value="1"/>
</dbReference>
<dbReference type="EMBL" id="CDPU01000024">
    <property type="protein sequence ID" value="CEO51669.1"/>
    <property type="molecule type" value="Genomic_DNA"/>
</dbReference>
<keyword evidence="5" id="KW-0539">Nucleus</keyword>
<evidence type="ECO:0000256" key="5">
    <source>
        <dbReference type="ARBA" id="ARBA00023242"/>
    </source>
</evidence>
<dbReference type="InterPro" id="IPR051127">
    <property type="entry name" value="Fungal_SecMet_Regulators"/>
</dbReference>
<organism evidence="8">
    <name type="scientific">Bionectria ochroleuca</name>
    <name type="common">Gliocladium roseum</name>
    <dbReference type="NCBI Taxonomy" id="29856"/>
    <lineage>
        <taxon>Eukaryota</taxon>
        <taxon>Fungi</taxon>
        <taxon>Dikarya</taxon>
        <taxon>Ascomycota</taxon>
        <taxon>Pezizomycotina</taxon>
        <taxon>Sordariomycetes</taxon>
        <taxon>Hypocreomycetidae</taxon>
        <taxon>Hypocreales</taxon>
        <taxon>Bionectriaceae</taxon>
        <taxon>Clonostachys</taxon>
    </lineage>
</organism>
<dbReference type="Pfam" id="PF00172">
    <property type="entry name" value="Zn_clus"/>
    <property type="match status" value="1"/>
</dbReference>
<feature type="region of interest" description="Disordered" evidence="6">
    <location>
        <begin position="1"/>
        <end position="25"/>
    </location>
</feature>
<dbReference type="FunFam" id="4.10.240.10:FF:000025">
    <property type="entry name" value="C6 transcription factor, putative"/>
    <property type="match status" value="1"/>
</dbReference>
<evidence type="ECO:0000313" key="8">
    <source>
        <dbReference type="EMBL" id="CEO51669.1"/>
    </source>
</evidence>
<dbReference type="PROSITE" id="PS50048">
    <property type="entry name" value="ZN2_CY6_FUNGAL_2"/>
    <property type="match status" value="1"/>
</dbReference>
<dbReference type="GO" id="GO:0000981">
    <property type="term" value="F:DNA-binding transcription factor activity, RNA polymerase II-specific"/>
    <property type="evidence" value="ECO:0007669"/>
    <property type="project" value="InterPro"/>
</dbReference>
<dbReference type="PROSITE" id="PS00463">
    <property type="entry name" value="ZN2_CY6_FUNGAL_1"/>
    <property type="match status" value="1"/>
</dbReference>
<keyword evidence="2" id="KW-0805">Transcription regulation</keyword>
<feature type="domain" description="Zn(2)-C6 fungal-type" evidence="7">
    <location>
        <begin position="50"/>
        <end position="79"/>
    </location>
</feature>
<dbReference type="GO" id="GO:0000978">
    <property type="term" value="F:RNA polymerase II cis-regulatory region sequence-specific DNA binding"/>
    <property type="evidence" value="ECO:0007669"/>
    <property type="project" value="TreeGrafter"/>
</dbReference>
<evidence type="ECO:0000256" key="1">
    <source>
        <dbReference type="ARBA" id="ARBA00022723"/>
    </source>
</evidence>
<dbReference type="GO" id="GO:0006351">
    <property type="term" value="P:DNA-templated transcription"/>
    <property type="evidence" value="ECO:0007669"/>
    <property type="project" value="InterPro"/>
</dbReference>
<keyword evidence="1" id="KW-0479">Metal-binding</keyword>
<sequence length="715" mass="78951">MVLPEKQGMGFLRRSPPSTTAQDARNPELGSLRIMTESNDHTRVLRKSFACDECKRRKIRCSGGDRCANCSRDSKQCRYSSPSQRLVSLQRRLRESEAIRADMVKAWRLHLPGVDLEAALRSLPKEPADSHDALPCEAEDVIQVNDAVGQKNEATDDGIEEPSETPMEPTNAEDYEFDESLDVEGSIDGMAFLTAGPHKAGYTGPQSGIAALKFLQSLPPYLPILYASPLSNPDDQDIPEASSQASATITHYIDEYFSLYHPAYPILHEGTFRARVSGALAKPRDGSWPLLYSSVLAIGAFVSGPNSMRNDLPFFKEARKHLSMDILEKGSLSYVQALTLLANYMQKRNKPNAGFILIGIAFSMALAIGLHREFDTPTTSPFTMEIRRRVWWTLFVFVSGAQLALGRPAASLVGVNVQLPTNLDDWDLAVDMDEMPPPKPEPTVSSCLIMQVKLAKIANTVHSELLTHRRPSYAKAMKLEEIIQSWWSNLPPYFNEGTILEAKLEFPKRVLLWRSFNLRIVLNRPFLFENIAAGAQLDISIKPINSCITAADECVTSICGFMKSIEMPRRGFAWYATAWLITASFVQATCLIYSPNHPLSAGWKVSLFQAVECLQILGSSLDVALRAKDIIQNVLENRGFSSPAPAGSMNPISTTLSRLGVNMPENTAASANQAPSDLSSMWSEDWFTRLPQGGDNSDFLGAASGLMYGNVFDVS</sequence>
<dbReference type="PANTHER" id="PTHR47424:SF3">
    <property type="entry name" value="REGULATORY PROTEIN GAL4"/>
    <property type="match status" value="1"/>
</dbReference>
<gene>
    <name evidence="8" type="ORF">BN869_000007727_1</name>
</gene>
<keyword evidence="4" id="KW-0804">Transcription</keyword>
<dbReference type="PANTHER" id="PTHR47424">
    <property type="entry name" value="REGULATORY PROTEIN GAL4"/>
    <property type="match status" value="1"/>
</dbReference>
<dbReference type="SMART" id="SM00066">
    <property type="entry name" value="GAL4"/>
    <property type="match status" value="1"/>
</dbReference>
<evidence type="ECO:0000259" key="7">
    <source>
        <dbReference type="PROSITE" id="PS50048"/>
    </source>
</evidence>
<dbReference type="GO" id="GO:0000435">
    <property type="term" value="P:positive regulation of transcription from RNA polymerase II promoter by galactose"/>
    <property type="evidence" value="ECO:0007669"/>
    <property type="project" value="TreeGrafter"/>
</dbReference>
<accession>A0A0B7K392</accession>
<dbReference type="SUPFAM" id="SSF57701">
    <property type="entry name" value="Zn2/Cys6 DNA-binding domain"/>
    <property type="match status" value="1"/>
</dbReference>
<dbReference type="SMART" id="SM00906">
    <property type="entry name" value="Fungal_trans"/>
    <property type="match status" value="1"/>
</dbReference>
<name>A0A0B7K392_BIOOC</name>
<dbReference type="InterPro" id="IPR001138">
    <property type="entry name" value="Zn2Cys6_DnaBD"/>
</dbReference>
<evidence type="ECO:0000256" key="6">
    <source>
        <dbReference type="SAM" id="MobiDB-lite"/>
    </source>
</evidence>